<proteinExistence type="predicted"/>
<organism evidence="2 3">
    <name type="scientific">Dactylosporangium darangshiense</name>
    <dbReference type="NCBI Taxonomy" id="579108"/>
    <lineage>
        <taxon>Bacteria</taxon>
        <taxon>Bacillati</taxon>
        <taxon>Actinomycetota</taxon>
        <taxon>Actinomycetes</taxon>
        <taxon>Micromonosporales</taxon>
        <taxon>Micromonosporaceae</taxon>
        <taxon>Dactylosporangium</taxon>
    </lineage>
</organism>
<protein>
    <recommendedName>
        <fullName evidence="4">DUF3396 domain-containing protein</fullName>
    </recommendedName>
</protein>
<evidence type="ECO:0000313" key="2">
    <source>
        <dbReference type="EMBL" id="GAA4263237.1"/>
    </source>
</evidence>
<sequence>MRDVDEPVGVRPGRDWWLPILQVQLYVAVSEDRGRAVTAAQRWFRDGFTQLGGAFYDPAAQASPTELHIETRLSRREPHAVSIMLSIPQRGGDGYLHTAYSPVMFDALVESLQDLPRGANLWFDANGDDGESHTGPTLGFDLDRIDSDTGAWLQLRLLTLRTPLTQTNGMAPLLAFVRGVANLGNPVHGEIFWGNQTGGVFEWGIGKYVEQSLPQARQLLRGYAWLTILPEEIGQRLGGLDALRFSGAFVEVEHLDAGGYWCRATPSIEQYDQAAAERVFEVVAPALPPGPPDLRRVSRPNALSARDASNR</sequence>
<comment type="caution">
    <text evidence="2">The sequence shown here is derived from an EMBL/GenBank/DDBJ whole genome shotgun (WGS) entry which is preliminary data.</text>
</comment>
<evidence type="ECO:0000256" key="1">
    <source>
        <dbReference type="SAM" id="MobiDB-lite"/>
    </source>
</evidence>
<keyword evidence="3" id="KW-1185">Reference proteome</keyword>
<accession>A0ABP8DTC8</accession>
<name>A0ABP8DTC8_9ACTN</name>
<evidence type="ECO:0008006" key="4">
    <source>
        <dbReference type="Google" id="ProtNLM"/>
    </source>
</evidence>
<dbReference type="RefSeq" id="WP_345142210.1">
    <property type="nucleotide sequence ID" value="NZ_BAABAT010000064.1"/>
</dbReference>
<dbReference type="Proteomes" id="UP001500620">
    <property type="component" value="Unassembled WGS sequence"/>
</dbReference>
<evidence type="ECO:0000313" key="3">
    <source>
        <dbReference type="Proteomes" id="UP001500620"/>
    </source>
</evidence>
<dbReference type="EMBL" id="BAABAT010000064">
    <property type="protein sequence ID" value="GAA4263237.1"/>
    <property type="molecule type" value="Genomic_DNA"/>
</dbReference>
<reference evidence="3" key="1">
    <citation type="journal article" date="2019" name="Int. J. Syst. Evol. Microbiol.">
        <title>The Global Catalogue of Microorganisms (GCM) 10K type strain sequencing project: providing services to taxonomists for standard genome sequencing and annotation.</title>
        <authorList>
            <consortium name="The Broad Institute Genomics Platform"/>
            <consortium name="The Broad Institute Genome Sequencing Center for Infectious Disease"/>
            <person name="Wu L."/>
            <person name="Ma J."/>
        </authorList>
    </citation>
    <scope>NUCLEOTIDE SEQUENCE [LARGE SCALE GENOMIC DNA]</scope>
    <source>
        <strain evidence="3">JCM 17441</strain>
    </source>
</reference>
<gene>
    <name evidence="2" type="ORF">GCM10022255_105970</name>
</gene>
<feature type="region of interest" description="Disordered" evidence="1">
    <location>
        <begin position="289"/>
        <end position="311"/>
    </location>
</feature>